<sequence length="493" mass="56313">MGEQFEKEMAEIAEELTEDEIAYLRHFALKIESHMTDDTFEMLEFAFPESPFESYKLTKARADFLSQFKPIPYDCCISSCCCFVGPHADLDRCPYCNEPRYNSKRQPRKRFTYVPLIPRLKALYESPSPDIANNMRYRAEFKHEDGIIQDIMDSSHYRKLQETHVSIDGHQFPHKYFDDPRDIALGFSTDGFCPFRRRKKTCWPLLIYNYNLPPEIRFWARHILCIGVIPGPKKPKDFDSFFWPAIEEFLRLARGVRCLDQQTLEHFWLRAYLIICFGDIPAISMIMRMKGHNGLSPCRMCKITGIRPPSSNAPVTYVPLDRSKHPGVRASPTAISVYDPHSLPHRSHEEFLAQAKEVQFAATTAESERLATAYGIKGLPILSTLPSLSFPTSFPYDFMHLIFENVMKNLILLWTGDFKGLDEGTGSYVLEKQVWEAIGAATAASGSTIPSAFAARAPNIADEKSSMTADMWSFWLQYLGPHHTLSGLSINQG</sequence>
<gene>
    <name evidence="1" type="ORF">EST38_g13161</name>
</gene>
<evidence type="ECO:0000313" key="2">
    <source>
        <dbReference type="Proteomes" id="UP000290288"/>
    </source>
</evidence>
<dbReference type="Pfam" id="PF02992">
    <property type="entry name" value="Transposase_21"/>
    <property type="match status" value="1"/>
</dbReference>
<keyword evidence="2" id="KW-1185">Reference proteome</keyword>
<name>A0A4Q2D2X5_9AGAR</name>
<comment type="caution">
    <text evidence="1">The sequence shown here is derived from an EMBL/GenBank/DDBJ whole genome shotgun (WGS) entry which is preliminary data.</text>
</comment>
<dbReference type="STRING" id="2316362.A0A4Q2D2X5"/>
<dbReference type="EMBL" id="SDEE01001152">
    <property type="protein sequence ID" value="RXW12694.1"/>
    <property type="molecule type" value="Genomic_DNA"/>
</dbReference>
<organism evidence="1 2">
    <name type="scientific">Candolleomyces aberdarensis</name>
    <dbReference type="NCBI Taxonomy" id="2316362"/>
    <lineage>
        <taxon>Eukaryota</taxon>
        <taxon>Fungi</taxon>
        <taxon>Dikarya</taxon>
        <taxon>Basidiomycota</taxon>
        <taxon>Agaricomycotina</taxon>
        <taxon>Agaricomycetes</taxon>
        <taxon>Agaricomycetidae</taxon>
        <taxon>Agaricales</taxon>
        <taxon>Agaricineae</taxon>
        <taxon>Psathyrellaceae</taxon>
        <taxon>Candolleomyces</taxon>
    </lineage>
</organism>
<dbReference type="PANTHER" id="PTHR10775:SF185">
    <property type="entry name" value="OS08G0208400 PROTEIN"/>
    <property type="match status" value="1"/>
</dbReference>
<dbReference type="InterPro" id="IPR004242">
    <property type="entry name" value="Transposase_21"/>
</dbReference>
<dbReference type="OrthoDB" id="2404451at2759"/>
<protein>
    <recommendedName>
        <fullName evidence="3">Transposase family Tnp2 protein</fullName>
    </recommendedName>
</protein>
<proteinExistence type="predicted"/>
<dbReference type="Proteomes" id="UP000290288">
    <property type="component" value="Unassembled WGS sequence"/>
</dbReference>
<dbReference type="AlphaFoldDB" id="A0A4Q2D2X5"/>
<dbReference type="PANTHER" id="PTHR10775">
    <property type="entry name" value="OS08G0208400 PROTEIN"/>
    <property type="match status" value="1"/>
</dbReference>
<accession>A0A4Q2D2X5</accession>
<evidence type="ECO:0008006" key="3">
    <source>
        <dbReference type="Google" id="ProtNLM"/>
    </source>
</evidence>
<reference evidence="1 2" key="1">
    <citation type="submission" date="2019-01" db="EMBL/GenBank/DDBJ databases">
        <title>Draft genome sequence of Psathyrella aberdarensis IHI B618.</title>
        <authorList>
            <person name="Buettner E."/>
            <person name="Kellner H."/>
        </authorList>
    </citation>
    <scope>NUCLEOTIDE SEQUENCE [LARGE SCALE GENOMIC DNA]</scope>
    <source>
        <strain evidence="1 2">IHI B618</strain>
    </source>
</reference>
<evidence type="ECO:0000313" key="1">
    <source>
        <dbReference type="EMBL" id="RXW12694.1"/>
    </source>
</evidence>